<reference evidence="1" key="1">
    <citation type="submission" date="2021-06" db="EMBL/GenBank/DDBJ databases">
        <authorList>
            <person name="Kallberg Y."/>
            <person name="Tangrot J."/>
            <person name="Rosling A."/>
        </authorList>
    </citation>
    <scope>NUCLEOTIDE SEQUENCE</scope>
    <source>
        <strain evidence="1">IN212</strain>
    </source>
</reference>
<feature type="non-terminal residue" evidence="1">
    <location>
        <position position="292"/>
    </location>
</feature>
<organism evidence="1 2">
    <name type="scientific">Racocetra fulgida</name>
    <dbReference type="NCBI Taxonomy" id="60492"/>
    <lineage>
        <taxon>Eukaryota</taxon>
        <taxon>Fungi</taxon>
        <taxon>Fungi incertae sedis</taxon>
        <taxon>Mucoromycota</taxon>
        <taxon>Glomeromycotina</taxon>
        <taxon>Glomeromycetes</taxon>
        <taxon>Diversisporales</taxon>
        <taxon>Gigasporaceae</taxon>
        <taxon>Racocetra</taxon>
    </lineage>
</organism>
<keyword evidence="2" id="KW-1185">Reference proteome</keyword>
<proteinExistence type="predicted"/>
<dbReference type="Proteomes" id="UP000789396">
    <property type="component" value="Unassembled WGS sequence"/>
</dbReference>
<dbReference type="AlphaFoldDB" id="A0A9N9NED7"/>
<name>A0A9N9NED7_9GLOM</name>
<sequence length="292" mass="33679">IVREIDKTLEVLDFHSILTPINLKATEANFNSHAGYYPHQNKNSDITFQKETRLENTMKCVAYELNNKIDESELLISNRILLEWHDTEEDSNKLLEIIEENISKAKLRSTILIDSKQYLLLVFLQPCTNCGNIQVSKYTYIVDTIGFAIKSQIICHLYCEIIENDNEPRNIRYSKAVSAAALVGGFTYYSLQNIFAYIGITSQSCRKSYYLYQAPLFSYLVANAKESTIFWLEKSLEIMKQKNANYLPVNQDIGKTINLHEENFKKSSRQMEHCILIAVLNEVEFFVTGPIK</sequence>
<evidence type="ECO:0000313" key="2">
    <source>
        <dbReference type="Proteomes" id="UP000789396"/>
    </source>
</evidence>
<feature type="non-terminal residue" evidence="1">
    <location>
        <position position="1"/>
    </location>
</feature>
<accession>A0A9N9NED7</accession>
<dbReference type="OrthoDB" id="2420210at2759"/>
<dbReference type="EMBL" id="CAJVPZ010026078">
    <property type="protein sequence ID" value="CAG8724592.1"/>
    <property type="molecule type" value="Genomic_DNA"/>
</dbReference>
<comment type="caution">
    <text evidence="1">The sequence shown here is derived from an EMBL/GenBank/DDBJ whole genome shotgun (WGS) entry which is preliminary data.</text>
</comment>
<gene>
    <name evidence="1" type="ORF">RFULGI_LOCUS11692</name>
</gene>
<protein>
    <submittedName>
        <fullName evidence="1">13170_t:CDS:1</fullName>
    </submittedName>
</protein>
<evidence type="ECO:0000313" key="1">
    <source>
        <dbReference type="EMBL" id="CAG8724592.1"/>
    </source>
</evidence>